<dbReference type="GO" id="GO:0046872">
    <property type="term" value="F:metal ion binding"/>
    <property type="evidence" value="ECO:0007669"/>
    <property type="project" value="UniProtKB-KW"/>
</dbReference>
<dbReference type="InterPro" id="IPR043461">
    <property type="entry name" value="LpxH-like"/>
</dbReference>
<comment type="caution">
    <text evidence="8">The sequence shown here is derived from an EMBL/GenBank/DDBJ whole genome shotgun (WGS) entry which is preliminary data.</text>
</comment>
<evidence type="ECO:0000256" key="2">
    <source>
        <dbReference type="ARBA" id="ARBA00022519"/>
    </source>
</evidence>
<keyword evidence="4 6" id="KW-0472">Membrane</keyword>
<evidence type="ECO:0000313" key="9">
    <source>
        <dbReference type="Proteomes" id="UP001596417"/>
    </source>
</evidence>
<evidence type="ECO:0000256" key="1">
    <source>
        <dbReference type="ARBA" id="ARBA00022475"/>
    </source>
</evidence>
<feature type="transmembrane region" description="Helical" evidence="6">
    <location>
        <begin position="251"/>
        <end position="283"/>
    </location>
</feature>
<dbReference type="Proteomes" id="UP001596417">
    <property type="component" value="Unassembled WGS sequence"/>
</dbReference>
<dbReference type="InterPro" id="IPR029052">
    <property type="entry name" value="Metallo-depent_PP-like"/>
</dbReference>
<accession>A0ABD5YP99</accession>
<dbReference type="InterPro" id="IPR004843">
    <property type="entry name" value="Calcineurin-like_PHP"/>
</dbReference>
<keyword evidence="9" id="KW-1185">Reference proteome</keyword>
<evidence type="ECO:0000259" key="7">
    <source>
        <dbReference type="Pfam" id="PF00149"/>
    </source>
</evidence>
<evidence type="ECO:0000256" key="6">
    <source>
        <dbReference type="SAM" id="Phobius"/>
    </source>
</evidence>
<evidence type="ECO:0000313" key="8">
    <source>
        <dbReference type="EMBL" id="MFC7191135.1"/>
    </source>
</evidence>
<dbReference type="Gene3D" id="3.60.21.10">
    <property type="match status" value="2"/>
</dbReference>
<dbReference type="RefSeq" id="WP_264555778.1">
    <property type="nucleotide sequence ID" value="NZ_CP109979.1"/>
</dbReference>
<proteinExistence type="predicted"/>
<feature type="domain" description="Calcineurin-like phosphoesterase" evidence="7">
    <location>
        <begin position="5"/>
        <end position="153"/>
    </location>
</feature>
<sequence>MTTYYFISDLHIGGDEQLREIQFEAELLDFLQHLETVDEDAELIINGDTFGLWEFTELDGMAKFDALLERYPELFEQLRATGAELTITIIPGNHDYELAAHDEYVDRLAAWNVTLEQDVVIRRSVGEQELWIEHGMQEDKNNRCPDFGNPYANPLGYFVNRHFTSKAGQLSGRGRYNWLKDIQSVTPMELIPEWLISNYFYREMNPMLRYAALPFLLMFNVSILYLFLILIDVTGIWSTPILVVHDVLGQLGIVGSLIDTVIAVNLAIVTLLAIVAVPLYVYVRDIRTTLSRFGLLATPDHADPYLDRAQAVFREHPTVAAFIYGHTHQVSFRRIDDRAVINTGTWLKRFTPTSARLGLLPTVFHPSFRLSYFRITAENGTVVVEYDEVDKPNPSELSLLERLVSKRPKRQSEIPDRSVIDR</sequence>
<evidence type="ECO:0000256" key="4">
    <source>
        <dbReference type="ARBA" id="ARBA00023136"/>
    </source>
</evidence>
<organism evidence="8 9">
    <name type="scientific">Halocatena marina</name>
    <dbReference type="NCBI Taxonomy" id="2934937"/>
    <lineage>
        <taxon>Archaea</taxon>
        <taxon>Methanobacteriati</taxon>
        <taxon>Methanobacteriota</taxon>
        <taxon>Stenosarchaea group</taxon>
        <taxon>Halobacteria</taxon>
        <taxon>Halobacteriales</taxon>
        <taxon>Natronomonadaceae</taxon>
        <taxon>Halocatena</taxon>
    </lineage>
</organism>
<dbReference type="SUPFAM" id="SSF56300">
    <property type="entry name" value="Metallo-dependent phosphatases"/>
    <property type="match status" value="1"/>
</dbReference>
<keyword evidence="5" id="KW-0464">Manganese</keyword>
<dbReference type="EMBL" id="JBHTAX010000001">
    <property type="protein sequence ID" value="MFC7191135.1"/>
    <property type="molecule type" value="Genomic_DNA"/>
</dbReference>
<protein>
    <submittedName>
        <fullName evidence="8">Metallophosphoesterase</fullName>
    </submittedName>
</protein>
<evidence type="ECO:0000256" key="3">
    <source>
        <dbReference type="ARBA" id="ARBA00022723"/>
    </source>
</evidence>
<dbReference type="Pfam" id="PF00149">
    <property type="entry name" value="Metallophos"/>
    <property type="match status" value="1"/>
</dbReference>
<keyword evidence="6" id="KW-0812">Transmembrane</keyword>
<keyword evidence="1" id="KW-1003">Cell membrane</keyword>
<gene>
    <name evidence="8" type="ORF">ACFQL7_15805</name>
</gene>
<evidence type="ECO:0000256" key="5">
    <source>
        <dbReference type="ARBA" id="ARBA00023211"/>
    </source>
</evidence>
<reference evidence="8 9" key="1">
    <citation type="journal article" date="2019" name="Int. J. Syst. Evol. Microbiol.">
        <title>The Global Catalogue of Microorganisms (GCM) 10K type strain sequencing project: providing services to taxonomists for standard genome sequencing and annotation.</title>
        <authorList>
            <consortium name="The Broad Institute Genomics Platform"/>
            <consortium name="The Broad Institute Genome Sequencing Center for Infectious Disease"/>
            <person name="Wu L."/>
            <person name="Ma J."/>
        </authorList>
    </citation>
    <scope>NUCLEOTIDE SEQUENCE [LARGE SCALE GENOMIC DNA]</scope>
    <source>
        <strain evidence="8 9">RDMS1</strain>
    </source>
</reference>
<dbReference type="GeneID" id="76200834"/>
<feature type="transmembrane region" description="Helical" evidence="6">
    <location>
        <begin position="210"/>
        <end position="231"/>
    </location>
</feature>
<keyword evidence="2" id="KW-0997">Cell inner membrane</keyword>
<keyword evidence="3" id="KW-0479">Metal-binding</keyword>
<dbReference type="PANTHER" id="PTHR34990">
    <property type="entry name" value="UDP-2,3-DIACYLGLUCOSAMINE HYDROLASE-RELATED"/>
    <property type="match status" value="1"/>
</dbReference>
<name>A0ABD5YP99_9EURY</name>
<keyword evidence="6" id="KW-1133">Transmembrane helix</keyword>
<dbReference type="AlphaFoldDB" id="A0ABD5YP99"/>